<reference evidence="2" key="1">
    <citation type="journal article" date="2023" name="Insect Mol. Biol.">
        <title>Genome sequencing provides insights into the evolution of gene families encoding plant cell wall-degrading enzymes in longhorned beetles.</title>
        <authorList>
            <person name="Shin N.R."/>
            <person name="Okamura Y."/>
            <person name="Kirsch R."/>
            <person name="Pauchet Y."/>
        </authorList>
    </citation>
    <scope>NUCLEOTIDE SEQUENCE</scope>
    <source>
        <strain evidence="2">MMC_N1</strain>
    </source>
</reference>
<evidence type="ECO:0000313" key="2">
    <source>
        <dbReference type="EMBL" id="KAJ8972213.1"/>
    </source>
</evidence>
<keyword evidence="3" id="KW-1185">Reference proteome</keyword>
<dbReference type="PANTHER" id="PTHR47331">
    <property type="entry name" value="PHD-TYPE DOMAIN-CONTAINING PROTEIN"/>
    <property type="match status" value="1"/>
</dbReference>
<protein>
    <recommendedName>
        <fullName evidence="4">Peptidase aspartic putative domain-containing protein</fullName>
    </recommendedName>
</protein>
<dbReference type="Proteomes" id="UP001162164">
    <property type="component" value="Unassembled WGS sequence"/>
</dbReference>
<name>A0ABQ9J3J6_9CUCU</name>
<feature type="compositionally biased region" description="Polar residues" evidence="1">
    <location>
        <begin position="393"/>
        <end position="412"/>
    </location>
</feature>
<feature type="region of interest" description="Disordered" evidence="1">
    <location>
        <begin position="90"/>
        <end position="112"/>
    </location>
</feature>
<dbReference type="EMBL" id="JAPWTJ010001378">
    <property type="protein sequence ID" value="KAJ8972213.1"/>
    <property type="molecule type" value="Genomic_DNA"/>
</dbReference>
<organism evidence="2 3">
    <name type="scientific">Molorchus minor</name>
    <dbReference type="NCBI Taxonomy" id="1323400"/>
    <lineage>
        <taxon>Eukaryota</taxon>
        <taxon>Metazoa</taxon>
        <taxon>Ecdysozoa</taxon>
        <taxon>Arthropoda</taxon>
        <taxon>Hexapoda</taxon>
        <taxon>Insecta</taxon>
        <taxon>Pterygota</taxon>
        <taxon>Neoptera</taxon>
        <taxon>Endopterygota</taxon>
        <taxon>Coleoptera</taxon>
        <taxon>Polyphaga</taxon>
        <taxon>Cucujiformia</taxon>
        <taxon>Chrysomeloidea</taxon>
        <taxon>Cerambycidae</taxon>
        <taxon>Lamiinae</taxon>
        <taxon>Monochamini</taxon>
        <taxon>Molorchus</taxon>
    </lineage>
</organism>
<dbReference type="InterPro" id="IPR005312">
    <property type="entry name" value="DUF1759"/>
</dbReference>
<evidence type="ECO:0008006" key="4">
    <source>
        <dbReference type="Google" id="ProtNLM"/>
    </source>
</evidence>
<evidence type="ECO:0000256" key="1">
    <source>
        <dbReference type="SAM" id="MobiDB-lite"/>
    </source>
</evidence>
<accession>A0ABQ9J3J6</accession>
<dbReference type="Pfam" id="PF03564">
    <property type="entry name" value="DUF1759"/>
    <property type="match status" value="1"/>
</dbReference>
<gene>
    <name evidence="2" type="ORF">NQ317_018687</name>
</gene>
<feature type="region of interest" description="Disordered" evidence="1">
    <location>
        <begin position="393"/>
        <end position="414"/>
    </location>
</feature>
<comment type="caution">
    <text evidence="2">The sequence shown here is derived from an EMBL/GenBank/DDBJ whole genome shotgun (WGS) entry which is preliminary data.</text>
</comment>
<sequence>MAELKALTRKRAAVKARLTTFSTYLQQFTVIQDDENSGLQAAEQLLPEFESIQTQIEALSDDDKLEEQFQQNRTIAQAKAIIATRNETIQSNDDNSSVASGSRRTAQSARADNSTLTGIKLPTIQLPKFDGNYETWLNYRDTYESLIHSNESISSIQKYHYLRASLEGSSASQVIKSLEFTGENYAIAWNTLCERYNNTRLLISNHVKALFNIEPVVKESAYKLRKLIDEISKHLRALEQLKQPIDKWDTLVIYLISTKLDTSTARRWEEYKSDKNIPNLQDFKTFLKARADLLETLEQRNAPEGNLKHSGGGSTTNRGLFSGQMKCVVCNKKGHLIYNCEDFSNLCINERIEKAQNLKLCLNCLKPGHFAKKLQAKCLQKCKAKHNTLLHTYTSSRGSDSEQQNSDKVTSQPDEKITALSSYYSTEQVLLSTALVQVFDRSKKAHTVRVLLDSASMSSFICSRLCDKLNLTKIDVNVMVSGQVSLGPSKPILQKTKFGWVVSGQVRDQNTKQISCNFSSTRSLNDQLALFWEIEECSSKQPFSNEENAVEEHFINTTKRNAEGRFIVAIPFKEPLTKLGESRKIARRRFYALERNIIKIFLIVIRFGYSMISVSSPKQHKKS</sequence>
<dbReference type="PANTHER" id="PTHR47331:SF5">
    <property type="entry name" value="RIBONUCLEASE H"/>
    <property type="match status" value="1"/>
</dbReference>
<proteinExistence type="predicted"/>
<evidence type="ECO:0000313" key="3">
    <source>
        <dbReference type="Proteomes" id="UP001162164"/>
    </source>
</evidence>